<comment type="caution">
    <text evidence="1">The sequence shown here is derived from an EMBL/GenBank/DDBJ whole genome shotgun (WGS) entry which is preliminary data.</text>
</comment>
<evidence type="ECO:0008006" key="3">
    <source>
        <dbReference type="Google" id="ProtNLM"/>
    </source>
</evidence>
<accession>A0A2N4U7D3</accession>
<dbReference type="Proteomes" id="UP000234190">
    <property type="component" value="Unassembled WGS sequence"/>
</dbReference>
<dbReference type="OrthoDB" id="9803810at2"/>
<dbReference type="AlphaFoldDB" id="A0A2N4U7D3"/>
<reference evidence="1 2" key="1">
    <citation type="submission" date="2017-10" db="EMBL/GenBank/DDBJ databases">
        <title>Two draft genome sequences of Pusillimonas sp. strains isolated from a nitrate- and radionuclide-contaminated groundwater in Russia.</title>
        <authorList>
            <person name="Grouzdev D.S."/>
            <person name="Tourova T.P."/>
            <person name="Goeva M.A."/>
            <person name="Babich T.L."/>
            <person name="Sokolova D.S."/>
            <person name="Abdullin R."/>
            <person name="Poltaraus A.B."/>
            <person name="Toshchakov S.V."/>
            <person name="Nazina T.N."/>
        </authorList>
    </citation>
    <scope>NUCLEOTIDE SEQUENCE [LARGE SCALE GENOMIC DNA]</scope>
    <source>
        <strain evidence="1 2">JR1/69-3-13</strain>
    </source>
</reference>
<name>A0A2N4U7D3_9BURK</name>
<dbReference type="InterPro" id="IPR018733">
    <property type="entry name" value="DUF2274"/>
</dbReference>
<evidence type="ECO:0000313" key="1">
    <source>
        <dbReference type="EMBL" id="PLC50897.1"/>
    </source>
</evidence>
<dbReference type="EMBL" id="PDNW01000003">
    <property type="protein sequence ID" value="PLC50897.1"/>
    <property type="molecule type" value="Genomic_DNA"/>
</dbReference>
<protein>
    <recommendedName>
        <fullName evidence="3">DUF2274 domain-containing protein</fullName>
    </recommendedName>
</protein>
<organism evidence="1 2">
    <name type="scientific">Pollutimonas subterranea</name>
    <dbReference type="NCBI Taxonomy" id="2045210"/>
    <lineage>
        <taxon>Bacteria</taxon>
        <taxon>Pseudomonadati</taxon>
        <taxon>Pseudomonadota</taxon>
        <taxon>Betaproteobacteria</taxon>
        <taxon>Burkholderiales</taxon>
        <taxon>Alcaligenaceae</taxon>
        <taxon>Pollutimonas</taxon>
    </lineage>
</organism>
<sequence>MTTKLRLGPLPRRESVKFTISLSAQLKDELERYALAHSQLYGEKVDAVTLIPHMLERFMTSDRGFKRLR</sequence>
<evidence type="ECO:0000313" key="2">
    <source>
        <dbReference type="Proteomes" id="UP000234190"/>
    </source>
</evidence>
<gene>
    <name evidence="1" type="ORF">CR159_04640</name>
</gene>
<dbReference type="RefSeq" id="WP_102072854.1">
    <property type="nucleotide sequence ID" value="NZ_PDNW01000003.1"/>
</dbReference>
<proteinExistence type="predicted"/>
<dbReference type="Pfam" id="PF10038">
    <property type="entry name" value="DUF2274"/>
    <property type="match status" value="1"/>
</dbReference>
<keyword evidence="2" id="KW-1185">Reference proteome</keyword>